<feature type="compositionally biased region" description="Low complexity" evidence="1">
    <location>
        <begin position="24"/>
        <end position="33"/>
    </location>
</feature>
<organism evidence="2 3">
    <name type="scientific">Cutaneotrichosporon spelunceum</name>
    <dbReference type="NCBI Taxonomy" id="1672016"/>
    <lineage>
        <taxon>Eukaryota</taxon>
        <taxon>Fungi</taxon>
        <taxon>Dikarya</taxon>
        <taxon>Basidiomycota</taxon>
        <taxon>Agaricomycotina</taxon>
        <taxon>Tremellomycetes</taxon>
        <taxon>Trichosporonales</taxon>
        <taxon>Trichosporonaceae</taxon>
        <taxon>Cutaneotrichosporon</taxon>
    </lineage>
</organism>
<sequence>MPRRKAVKGPVPEKPKVAKKRAKPSATVVLPVVTAPPPPQPAAGRSNSAIPWKQQVSRYIQPRIKLTLFPPILHTSPFYPPQLTALVSNLPPPLSTAATPASWTPESMAASLAAYADWSAAIRKWHADLESTLLEPNLDKLLDMISTPLAPPLTLAEAYLSPNPLHAYLVNEVTPNYRRFRALARPSEDHPALESLGAALDDMLAQHVLPHIAPGASADVASASFLQFVVHELLPSWVRFRERNADSVSRAQGGDEVHSAVHIRLNTNPLTALEWIL</sequence>
<reference evidence="2" key="1">
    <citation type="journal article" date="2023" name="BMC Genomics">
        <title>Chromosome-level genome assemblies of Cutaneotrichosporon spp. (Trichosporonales, Basidiomycota) reveal imbalanced evolution between nucleotide sequences and chromosome synteny.</title>
        <authorList>
            <person name="Kobayashi Y."/>
            <person name="Kayamori A."/>
            <person name="Aoki K."/>
            <person name="Shiwa Y."/>
            <person name="Matsutani M."/>
            <person name="Fujita N."/>
            <person name="Sugita T."/>
            <person name="Iwasaki W."/>
            <person name="Tanaka N."/>
            <person name="Takashima M."/>
        </authorList>
    </citation>
    <scope>NUCLEOTIDE SEQUENCE</scope>
    <source>
        <strain evidence="2">HIS016</strain>
    </source>
</reference>
<dbReference type="EMBL" id="BTCM01000009">
    <property type="protein sequence ID" value="GMK59997.1"/>
    <property type="molecule type" value="Genomic_DNA"/>
</dbReference>
<evidence type="ECO:0000313" key="2">
    <source>
        <dbReference type="EMBL" id="GMK59997.1"/>
    </source>
</evidence>
<reference evidence="2" key="2">
    <citation type="submission" date="2023-06" db="EMBL/GenBank/DDBJ databases">
        <authorList>
            <person name="Kobayashi Y."/>
            <person name="Kayamori A."/>
            <person name="Aoki K."/>
            <person name="Shiwa Y."/>
            <person name="Fujita N."/>
            <person name="Sugita T."/>
            <person name="Iwasaki W."/>
            <person name="Tanaka N."/>
            <person name="Takashima M."/>
        </authorList>
    </citation>
    <scope>NUCLEOTIDE SEQUENCE</scope>
    <source>
        <strain evidence="2">HIS016</strain>
    </source>
</reference>
<keyword evidence="3" id="KW-1185">Reference proteome</keyword>
<accession>A0AAD3U0U2</accession>
<evidence type="ECO:0000313" key="3">
    <source>
        <dbReference type="Proteomes" id="UP001222932"/>
    </source>
</evidence>
<feature type="region of interest" description="Disordered" evidence="1">
    <location>
        <begin position="1"/>
        <end position="47"/>
    </location>
</feature>
<proteinExistence type="predicted"/>
<name>A0AAD3U0U2_9TREE</name>
<evidence type="ECO:0000256" key="1">
    <source>
        <dbReference type="SAM" id="MobiDB-lite"/>
    </source>
</evidence>
<protein>
    <submittedName>
        <fullName evidence="2">Uncharacterized protein</fullName>
    </submittedName>
</protein>
<dbReference type="AlphaFoldDB" id="A0AAD3U0U2"/>
<comment type="caution">
    <text evidence="2">The sequence shown here is derived from an EMBL/GenBank/DDBJ whole genome shotgun (WGS) entry which is preliminary data.</text>
</comment>
<dbReference type="Proteomes" id="UP001222932">
    <property type="component" value="Unassembled WGS sequence"/>
</dbReference>
<gene>
    <name evidence="2" type="ORF">CspeluHIS016_0902140</name>
</gene>